<dbReference type="InterPro" id="IPR009009">
    <property type="entry name" value="RlpA-like_DPBB"/>
</dbReference>
<accession>A0A259U3U9</accession>
<dbReference type="GO" id="GO:0000270">
    <property type="term" value="P:peptidoglycan metabolic process"/>
    <property type="evidence" value="ECO:0007669"/>
    <property type="project" value="UniProtKB-UniRule"/>
</dbReference>
<keyword evidence="7" id="KW-1185">Reference proteome</keyword>
<dbReference type="GO" id="GO:0008932">
    <property type="term" value="F:lytic endotransglycosylase activity"/>
    <property type="evidence" value="ECO:0007669"/>
    <property type="project" value="UniProtKB-UniRule"/>
</dbReference>
<evidence type="ECO:0000256" key="2">
    <source>
        <dbReference type="ARBA" id="ARBA00023316"/>
    </source>
</evidence>
<evidence type="ECO:0000259" key="5">
    <source>
        <dbReference type="Pfam" id="PF03330"/>
    </source>
</evidence>
<comment type="similarity">
    <text evidence="3 4">Belongs to the RlpA family.</text>
</comment>
<protein>
    <recommendedName>
        <fullName evidence="3">Probable endolytic peptidoglycan transglycosylase RlpA</fullName>
        <ecNumber evidence="3">4.2.2.-</ecNumber>
    </recommendedName>
</protein>
<keyword evidence="2 3" id="KW-0961">Cell wall biogenesis/degradation</keyword>
<evidence type="ECO:0000256" key="4">
    <source>
        <dbReference type="RuleBase" id="RU003495"/>
    </source>
</evidence>
<dbReference type="HAMAP" id="MF_02071">
    <property type="entry name" value="RlpA"/>
    <property type="match status" value="1"/>
</dbReference>
<keyword evidence="1 3" id="KW-0456">Lyase</keyword>
<dbReference type="Pfam" id="PF03330">
    <property type="entry name" value="DPBB_1"/>
    <property type="match status" value="1"/>
</dbReference>
<dbReference type="NCBIfam" id="TIGR00413">
    <property type="entry name" value="rlpA"/>
    <property type="match status" value="1"/>
</dbReference>
<dbReference type="InterPro" id="IPR012997">
    <property type="entry name" value="RplA"/>
</dbReference>
<name>A0A259U3U9_9BACT</name>
<dbReference type="InterPro" id="IPR034718">
    <property type="entry name" value="RlpA"/>
</dbReference>
<dbReference type="PANTHER" id="PTHR34183:SF8">
    <property type="entry name" value="ENDOLYTIC PEPTIDOGLYCAN TRANSGLYCOSYLASE RLPA-RELATED"/>
    <property type="match status" value="1"/>
</dbReference>
<dbReference type="EC" id="4.2.2.-" evidence="3"/>
<dbReference type="CDD" id="cd22268">
    <property type="entry name" value="DPBB_RlpA-like"/>
    <property type="match status" value="1"/>
</dbReference>
<dbReference type="Gene3D" id="2.40.40.10">
    <property type="entry name" value="RlpA-like domain"/>
    <property type="match status" value="1"/>
</dbReference>
<dbReference type="PANTHER" id="PTHR34183">
    <property type="entry name" value="ENDOLYTIC PEPTIDOGLYCAN TRANSGLYCOSYLASE RLPA"/>
    <property type="match status" value="1"/>
</dbReference>
<evidence type="ECO:0000256" key="1">
    <source>
        <dbReference type="ARBA" id="ARBA00023239"/>
    </source>
</evidence>
<organism evidence="6 7">
    <name type="scientific">Rubricoccus marinus</name>
    <dbReference type="NCBI Taxonomy" id="716817"/>
    <lineage>
        <taxon>Bacteria</taxon>
        <taxon>Pseudomonadati</taxon>
        <taxon>Rhodothermota</taxon>
        <taxon>Rhodothermia</taxon>
        <taxon>Rhodothermales</taxon>
        <taxon>Rubricoccaceae</taxon>
        <taxon>Rubricoccus</taxon>
    </lineage>
</organism>
<dbReference type="InterPro" id="IPR036908">
    <property type="entry name" value="RlpA-like_sf"/>
</dbReference>
<sequence length="119" mass="12834">MAPEVAQEAAPASGVEEGEVIGTGRASYYGQELAGNRTASGERFDPSELTAAHRTLPLGSRVRVTNERTGASVIVRVNDRGPFADDRVLDVSESAAREIGMIRRGTARVRMELLPRRRG</sequence>
<proteinExistence type="inferred from homology"/>
<gene>
    <name evidence="3" type="primary">rlpA</name>
    <name evidence="6" type="ORF">BSZ36_06865</name>
</gene>
<dbReference type="SUPFAM" id="SSF50685">
    <property type="entry name" value="Barwin-like endoglucanases"/>
    <property type="match status" value="1"/>
</dbReference>
<dbReference type="GO" id="GO:0071555">
    <property type="term" value="P:cell wall organization"/>
    <property type="evidence" value="ECO:0007669"/>
    <property type="project" value="UniProtKB-KW"/>
</dbReference>
<comment type="function">
    <text evidence="3">Lytic transglycosylase with a strong preference for naked glycan strands that lack stem peptides.</text>
</comment>
<evidence type="ECO:0000256" key="3">
    <source>
        <dbReference type="HAMAP-Rule" id="MF_02071"/>
    </source>
</evidence>
<reference evidence="6 7" key="1">
    <citation type="submission" date="2016-11" db="EMBL/GenBank/DDBJ databases">
        <title>Study of marine rhodopsin-containing bacteria.</title>
        <authorList>
            <person name="Yoshizawa S."/>
            <person name="Kumagai Y."/>
            <person name="Kogure K."/>
        </authorList>
    </citation>
    <scope>NUCLEOTIDE SEQUENCE [LARGE SCALE GENOMIC DNA]</scope>
    <source>
        <strain evidence="6 7">SG-29</strain>
    </source>
</reference>
<dbReference type="AlphaFoldDB" id="A0A259U3U9"/>
<evidence type="ECO:0000313" key="6">
    <source>
        <dbReference type="EMBL" id="OZC04630.1"/>
    </source>
</evidence>
<evidence type="ECO:0000313" key="7">
    <source>
        <dbReference type="Proteomes" id="UP000216446"/>
    </source>
</evidence>
<dbReference type="EMBL" id="MQWB01000001">
    <property type="protein sequence ID" value="OZC04630.1"/>
    <property type="molecule type" value="Genomic_DNA"/>
</dbReference>
<dbReference type="Proteomes" id="UP000216446">
    <property type="component" value="Unassembled WGS sequence"/>
</dbReference>
<comment type="caution">
    <text evidence="6">The sequence shown here is derived from an EMBL/GenBank/DDBJ whole genome shotgun (WGS) entry which is preliminary data.</text>
</comment>
<feature type="domain" description="RlpA-like protein double-psi beta-barrel" evidence="5">
    <location>
        <begin position="23"/>
        <end position="110"/>
    </location>
</feature>
<dbReference type="InParanoid" id="A0A259U3U9"/>